<comment type="caution">
    <text evidence="5">The sequence shown here is derived from an EMBL/GenBank/DDBJ whole genome shotgun (WGS) entry which is preliminary data.</text>
</comment>
<dbReference type="PROSITE" id="PS51843">
    <property type="entry name" value="NR_LBD"/>
    <property type="match status" value="1"/>
</dbReference>
<dbReference type="STRING" id="1611254.A0A2G5T9P0"/>
<proteinExistence type="predicted"/>
<dbReference type="GO" id="GO:0006357">
    <property type="term" value="P:regulation of transcription by RNA polymerase II"/>
    <property type="evidence" value="ECO:0007669"/>
    <property type="project" value="TreeGrafter"/>
</dbReference>
<dbReference type="InterPro" id="IPR000536">
    <property type="entry name" value="Nucl_hrmn_rcpt_lig-bd"/>
</dbReference>
<dbReference type="GO" id="GO:0003700">
    <property type="term" value="F:DNA-binding transcription factor activity"/>
    <property type="evidence" value="ECO:0007669"/>
    <property type="project" value="TreeGrafter"/>
</dbReference>
<evidence type="ECO:0000313" key="6">
    <source>
        <dbReference type="Proteomes" id="UP000230233"/>
    </source>
</evidence>
<evidence type="ECO:0000256" key="3">
    <source>
        <dbReference type="ARBA" id="ARBA00023170"/>
    </source>
</evidence>
<sequence>MDSSMVKSGKPEEPSILEELKQAYRNLEESRRQTFKSDGPSRLVFFEEMDNVCRIDINLIMDTLMKTFTSLSSPMQNDQHRCLISNFLGPFIVVDQCFKSVDSEFTILADENYVDTRDLHEHFQSSNRADSKVAETSLFLAPYWKQRRNIMGRTFKELKMDISEFLVFCALIYWDFGLHEQSDECIEICLQKRSRILKELKFYYEKSLRSENDASLRIGEIMLALQMVQKSMKMMEEYKTISIIYDLCAKHCPLFQMSEGKL</sequence>
<dbReference type="Gene3D" id="1.10.565.10">
    <property type="entry name" value="Retinoid X Receptor"/>
    <property type="match status" value="1"/>
</dbReference>
<protein>
    <recommendedName>
        <fullName evidence="4">NR LBD domain-containing protein</fullName>
    </recommendedName>
</protein>
<dbReference type="PANTHER" id="PTHR46011">
    <property type="entry name" value="NUCLEAR HORMONE RECEPTOR FAMILY MEMBER NHR-86-RELATED"/>
    <property type="match status" value="1"/>
</dbReference>
<dbReference type="SMART" id="SM00430">
    <property type="entry name" value="HOLI"/>
    <property type="match status" value="1"/>
</dbReference>
<dbReference type="Pfam" id="PF00104">
    <property type="entry name" value="Hormone_recep"/>
    <property type="match status" value="1"/>
</dbReference>
<organism evidence="5 6">
    <name type="scientific">Caenorhabditis nigoni</name>
    <dbReference type="NCBI Taxonomy" id="1611254"/>
    <lineage>
        <taxon>Eukaryota</taxon>
        <taxon>Metazoa</taxon>
        <taxon>Ecdysozoa</taxon>
        <taxon>Nematoda</taxon>
        <taxon>Chromadorea</taxon>
        <taxon>Rhabditida</taxon>
        <taxon>Rhabditina</taxon>
        <taxon>Rhabditomorpha</taxon>
        <taxon>Rhabditoidea</taxon>
        <taxon>Rhabditidae</taxon>
        <taxon>Peloderinae</taxon>
        <taxon>Caenorhabditis</taxon>
    </lineage>
</organism>
<dbReference type="InterPro" id="IPR035500">
    <property type="entry name" value="NHR-like_dom_sf"/>
</dbReference>
<evidence type="ECO:0000256" key="2">
    <source>
        <dbReference type="ARBA" id="ARBA00023163"/>
    </source>
</evidence>
<keyword evidence="6" id="KW-1185">Reference proteome</keyword>
<feature type="domain" description="NR LBD" evidence="4">
    <location>
        <begin position="12"/>
        <end position="261"/>
    </location>
</feature>
<dbReference type="GO" id="GO:0005634">
    <property type="term" value="C:nucleus"/>
    <property type="evidence" value="ECO:0007669"/>
    <property type="project" value="TreeGrafter"/>
</dbReference>
<name>A0A2G5T9P0_9PELO</name>
<reference evidence="6" key="1">
    <citation type="submission" date="2017-10" db="EMBL/GenBank/DDBJ databases">
        <title>Rapid genome shrinkage in a self-fertile nematode reveals novel sperm competition proteins.</title>
        <authorList>
            <person name="Yin D."/>
            <person name="Schwarz E.M."/>
            <person name="Thomas C.G."/>
            <person name="Felde R.L."/>
            <person name="Korf I.F."/>
            <person name="Cutter A.D."/>
            <person name="Schartner C.M."/>
            <person name="Ralston E.J."/>
            <person name="Meyer B.J."/>
            <person name="Haag E.S."/>
        </authorList>
    </citation>
    <scope>NUCLEOTIDE SEQUENCE [LARGE SCALE GENOMIC DNA]</scope>
    <source>
        <strain evidence="6">JU1422</strain>
    </source>
</reference>
<dbReference type="PANTHER" id="PTHR46011:SF3">
    <property type="entry name" value="NR LBD DOMAIN-CONTAINING PROTEIN-RELATED"/>
    <property type="match status" value="1"/>
</dbReference>
<dbReference type="EMBL" id="PDUG01000005">
    <property type="protein sequence ID" value="PIC23801.1"/>
    <property type="molecule type" value="Genomic_DNA"/>
</dbReference>
<accession>A0A2G5T9P0</accession>
<gene>
    <name evidence="5" type="primary">Cnig_chr_V.g17372</name>
    <name evidence="5" type="ORF">B9Z55_017372</name>
</gene>
<keyword evidence="2" id="KW-0804">Transcription</keyword>
<keyword evidence="1" id="KW-0805">Transcription regulation</keyword>
<dbReference type="Proteomes" id="UP000230233">
    <property type="component" value="Chromosome V"/>
</dbReference>
<evidence type="ECO:0000313" key="5">
    <source>
        <dbReference type="EMBL" id="PIC23801.1"/>
    </source>
</evidence>
<evidence type="ECO:0000259" key="4">
    <source>
        <dbReference type="PROSITE" id="PS51843"/>
    </source>
</evidence>
<dbReference type="OrthoDB" id="10018779at2759"/>
<evidence type="ECO:0000256" key="1">
    <source>
        <dbReference type="ARBA" id="ARBA00023015"/>
    </source>
</evidence>
<keyword evidence="3" id="KW-0675">Receptor</keyword>
<dbReference type="SUPFAM" id="SSF48508">
    <property type="entry name" value="Nuclear receptor ligand-binding domain"/>
    <property type="match status" value="1"/>
</dbReference>
<dbReference type="AlphaFoldDB" id="A0A2G5T9P0"/>